<keyword evidence="4 7" id="KW-0133">Cell shape</keyword>
<dbReference type="InterPro" id="IPR045380">
    <property type="entry name" value="LD_TPept_scaffold_dom"/>
</dbReference>
<dbReference type="SUPFAM" id="SSF47090">
    <property type="entry name" value="PGBD-like"/>
    <property type="match status" value="1"/>
</dbReference>
<dbReference type="AlphaFoldDB" id="A0A1H3YL80"/>
<gene>
    <name evidence="9" type="ORF">SAMN05443667_10242</name>
</gene>
<dbReference type="Gene3D" id="2.40.440.10">
    <property type="entry name" value="L,D-transpeptidase catalytic domain-like"/>
    <property type="match status" value="1"/>
</dbReference>
<dbReference type="GO" id="GO:0009252">
    <property type="term" value="P:peptidoglycan biosynthetic process"/>
    <property type="evidence" value="ECO:0007669"/>
    <property type="project" value="UniProtKB-UniPathway"/>
</dbReference>
<feature type="domain" description="L,D-TPase catalytic" evidence="8">
    <location>
        <begin position="324"/>
        <end position="490"/>
    </location>
</feature>
<dbReference type="UniPathway" id="UPA00219"/>
<evidence type="ECO:0000256" key="4">
    <source>
        <dbReference type="ARBA" id="ARBA00022960"/>
    </source>
</evidence>
<evidence type="ECO:0000256" key="1">
    <source>
        <dbReference type="ARBA" id="ARBA00004752"/>
    </source>
</evidence>
<evidence type="ECO:0000313" key="10">
    <source>
        <dbReference type="Proteomes" id="UP000198951"/>
    </source>
</evidence>
<dbReference type="PROSITE" id="PS52029">
    <property type="entry name" value="LD_TPASE"/>
    <property type="match status" value="1"/>
</dbReference>
<keyword evidence="3" id="KW-0808">Transferase</keyword>
<dbReference type="SUPFAM" id="SSF141523">
    <property type="entry name" value="L,D-transpeptidase catalytic domain-like"/>
    <property type="match status" value="1"/>
</dbReference>
<dbReference type="GO" id="GO:0004180">
    <property type="term" value="F:carboxypeptidase activity"/>
    <property type="evidence" value="ECO:0007669"/>
    <property type="project" value="UniProtKB-ARBA"/>
</dbReference>
<evidence type="ECO:0000313" key="9">
    <source>
        <dbReference type="EMBL" id="SEA12359.1"/>
    </source>
</evidence>
<dbReference type="RefSeq" id="WP_176980564.1">
    <property type="nucleotide sequence ID" value="NZ_FNRD01000002.1"/>
</dbReference>
<sequence>MKNFILSIVVVLCAFSFAAFYHYRNENIPANMISIVKNSPKSSVGNSIIPIDKAILKAFFIKYPDFKKYQTDVSALYKNRDYSSIWYDKTGLIEFADLLYSKVNELEEEGLKSSIAYASIIGGIFNSSTANELSQTDTEVLLTTMYVFYVKKVFHGIDVTKTTEIGWFLPRKNISYENLLDSLLTDPELLNKNEKQLFGQYYKLREVLKKYRAIEQSDNWNPIDIDPSIEYYKAYDSSKTIGQIRHRLAVMGDLKQDSKSNIYDEELMAAVINFKKRNGYKANKILSTWQVQRMNIPIKKYISTIMVNMERCRWIDPKLAKVPEYIVINIPAFKLFYRKNGKKLLESNLLVGKAMTETVVFSGSISSVVFSPYWIVPRSIIENEIKQAIFQDQNYLESHEMEWNNGNIIQRPGVKNPMGLVKFMFPNSNDIYLHDTPYKSLFEFDYRAFSHGCINMDKAKELAILILKDDPNWTAERINEAMKGEKQTIYMLKNKIPVYIGYFTAWVNDTGEINFYSDLYQRDDRLAALLFSDDTE</sequence>
<comment type="similarity">
    <text evidence="2">Belongs to the YkuD family.</text>
</comment>
<evidence type="ECO:0000256" key="6">
    <source>
        <dbReference type="ARBA" id="ARBA00023316"/>
    </source>
</evidence>
<dbReference type="PANTHER" id="PTHR41533:SF2">
    <property type="entry name" value="BLR7131 PROTEIN"/>
    <property type="match status" value="1"/>
</dbReference>
<feature type="active site" description="Proton donor/acceptor" evidence="7">
    <location>
        <position position="434"/>
    </location>
</feature>
<evidence type="ECO:0000256" key="7">
    <source>
        <dbReference type="PROSITE-ProRule" id="PRU01373"/>
    </source>
</evidence>
<keyword evidence="6 7" id="KW-0961">Cell wall biogenesis/degradation</keyword>
<dbReference type="GO" id="GO:0008360">
    <property type="term" value="P:regulation of cell shape"/>
    <property type="evidence" value="ECO:0007669"/>
    <property type="project" value="UniProtKB-UniRule"/>
</dbReference>
<dbReference type="CDD" id="cd16913">
    <property type="entry name" value="YkuD_like"/>
    <property type="match status" value="1"/>
</dbReference>
<dbReference type="InterPro" id="IPR005490">
    <property type="entry name" value="LD_TPept_cat_dom"/>
</dbReference>
<evidence type="ECO:0000256" key="2">
    <source>
        <dbReference type="ARBA" id="ARBA00005992"/>
    </source>
</evidence>
<proteinExistence type="inferred from homology"/>
<dbReference type="Pfam" id="PF03734">
    <property type="entry name" value="YkuD"/>
    <property type="match status" value="1"/>
</dbReference>
<accession>A0A1H3YL80</accession>
<evidence type="ECO:0000256" key="3">
    <source>
        <dbReference type="ARBA" id="ARBA00022679"/>
    </source>
</evidence>
<dbReference type="InterPro" id="IPR052905">
    <property type="entry name" value="LD-transpeptidase_YkuD-like"/>
</dbReference>
<dbReference type="Pfam" id="PF20142">
    <property type="entry name" value="Scaffold"/>
    <property type="match status" value="1"/>
</dbReference>
<dbReference type="GO" id="GO:0016740">
    <property type="term" value="F:transferase activity"/>
    <property type="evidence" value="ECO:0007669"/>
    <property type="project" value="UniProtKB-KW"/>
</dbReference>
<dbReference type="InterPro" id="IPR036365">
    <property type="entry name" value="PGBD-like_sf"/>
</dbReference>
<comment type="pathway">
    <text evidence="1 7">Cell wall biogenesis; peptidoglycan biosynthesis.</text>
</comment>
<dbReference type="GO" id="GO:0071555">
    <property type="term" value="P:cell wall organization"/>
    <property type="evidence" value="ECO:0007669"/>
    <property type="project" value="UniProtKB-UniRule"/>
</dbReference>
<protein>
    <submittedName>
        <fullName evidence="9">Murein L,D-transpeptidase YcbB/YkuD</fullName>
    </submittedName>
</protein>
<dbReference type="EMBL" id="FNRD01000002">
    <property type="protein sequence ID" value="SEA12359.1"/>
    <property type="molecule type" value="Genomic_DNA"/>
</dbReference>
<organism evidence="9 10">
    <name type="scientific">Flavobacterium gillisiae</name>
    <dbReference type="NCBI Taxonomy" id="150146"/>
    <lineage>
        <taxon>Bacteria</taxon>
        <taxon>Pseudomonadati</taxon>
        <taxon>Bacteroidota</taxon>
        <taxon>Flavobacteriia</taxon>
        <taxon>Flavobacteriales</taxon>
        <taxon>Flavobacteriaceae</taxon>
        <taxon>Flavobacterium</taxon>
    </lineage>
</organism>
<evidence type="ECO:0000259" key="8">
    <source>
        <dbReference type="PROSITE" id="PS52029"/>
    </source>
</evidence>
<reference evidence="10" key="1">
    <citation type="submission" date="2016-10" db="EMBL/GenBank/DDBJ databases">
        <authorList>
            <person name="Varghese N."/>
            <person name="Submissions S."/>
        </authorList>
    </citation>
    <scope>NUCLEOTIDE SEQUENCE [LARGE SCALE GENOMIC DNA]</scope>
    <source>
        <strain evidence="10">DSM 22376</strain>
    </source>
</reference>
<keyword evidence="10" id="KW-1185">Reference proteome</keyword>
<keyword evidence="5 7" id="KW-0573">Peptidoglycan synthesis</keyword>
<feature type="active site" description="Nucleophile" evidence="7">
    <location>
        <position position="453"/>
    </location>
</feature>
<evidence type="ECO:0000256" key="5">
    <source>
        <dbReference type="ARBA" id="ARBA00022984"/>
    </source>
</evidence>
<dbReference type="InterPro" id="IPR038063">
    <property type="entry name" value="Transpep_catalytic_dom"/>
</dbReference>
<dbReference type="Proteomes" id="UP000198951">
    <property type="component" value="Unassembled WGS sequence"/>
</dbReference>
<dbReference type="STRING" id="150146.SAMN05443667_10242"/>
<name>A0A1H3YL80_9FLAO</name>
<dbReference type="PANTHER" id="PTHR41533">
    <property type="entry name" value="L,D-TRANSPEPTIDASE HI_1667-RELATED"/>
    <property type="match status" value="1"/>
</dbReference>